<evidence type="ECO:0000313" key="2">
    <source>
        <dbReference type="EMBL" id="ORX54735.1"/>
    </source>
</evidence>
<keyword evidence="1" id="KW-0175">Coiled coil</keyword>
<comment type="caution">
    <text evidence="2">The sequence shown here is derived from an EMBL/GenBank/DDBJ whole genome shotgun (WGS) entry which is preliminary data.</text>
</comment>
<name>A0A1Y1VF53_9FUNG</name>
<keyword evidence="3" id="KW-1185">Reference proteome</keyword>
<proteinExistence type="predicted"/>
<organism evidence="2 3">
    <name type="scientific">Piromyces finnis</name>
    <dbReference type="NCBI Taxonomy" id="1754191"/>
    <lineage>
        <taxon>Eukaryota</taxon>
        <taxon>Fungi</taxon>
        <taxon>Fungi incertae sedis</taxon>
        <taxon>Chytridiomycota</taxon>
        <taxon>Chytridiomycota incertae sedis</taxon>
        <taxon>Neocallimastigomycetes</taxon>
        <taxon>Neocallimastigales</taxon>
        <taxon>Neocallimastigaceae</taxon>
        <taxon>Piromyces</taxon>
    </lineage>
</organism>
<gene>
    <name evidence="2" type="ORF">BCR36DRAFT_368370</name>
</gene>
<dbReference type="Proteomes" id="UP000193719">
    <property type="component" value="Unassembled WGS sequence"/>
</dbReference>
<dbReference type="AlphaFoldDB" id="A0A1Y1VF53"/>
<dbReference type="OrthoDB" id="2155582at2759"/>
<feature type="coiled-coil region" evidence="1">
    <location>
        <begin position="300"/>
        <end position="327"/>
    </location>
</feature>
<dbReference type="Gene3D" id="3.30.160.20">
    <property type="match status" value="1"/>
</dbReference>
<dbReference type="SUPFAM" id="SSF54768">
    <property type="entry name" value="dsRNA-binding domain-like"/>
    <property type="match status" value="1"/>
</dbReference>
<evidence type="ECO:0000256" key="1">
    <source>
        <dbReference type="SAM" id="Coils"/>
    </source>
</evidence>
<reference evidence="2 3" key="2">
    <citation type="submission" date="2016-08" db="EMBL/GenBank/DDBJ databases">
        <title>Pervasive Adenine N6-methylation of Active Genes in Fungi.</title>
        <authorList>
            <consortium name="DOE Joint Genome Institute"/>
            <person name="Mondo S.J."/>
            <person name="Dannebaum R.O."/>
            <person name="Kuo R.C."/>
            <person name="Labutti K."/>
            <person name="Haridas S."/>
            <person name="Kuo A."/>
            <person name="Salamov A."/>
            <person name="Ahrendt S.R."/>
            <person name="Lipzen A."/>
            <person name="Sullivan W."/>
            <person name="Andreopoulos W.B."/>
            <person name="Clum A."/>
            <person name="Lindquist E."/>
            <person name="Daum C."/>
            <person name="Ramamoorthy G.K."/>
            <person name="Gryganskyi A."/>
            <person name="Culley D."/>
            <person name="Magnuson J.K."/>
            <person name="James T.Y."/>
            <person name="O'Malley M.A."/>
            <person name="Stajich J.E."/>
            <person name="Spatafora J.W."/>
            <person name="Visel A."/>
            <person name="Grigoriev I.V."/>
        </authorList>
    </citation>
    <scope>NUCLEOTIDE SEQUENCE [LARGE SCALE GENOMIC DNA]</scope>
    <source>
        <strain evidence="3">finn</strain>
    </source>
</reference>
<accession>A0A1Y1VF53</accession>
<evidence type="ECO:0000313" key="3">
    <source>
        <dbReference type="Proteomes" id="UP000193719"/>
    </source>
</evidence>
<sequence>MDKNSITHLYEFCQRKNSKVTLSDLTFEYLTENQLYNCKIKISNKCINKEYYDLSFFSKSKKEAKNKIAEVVYKDLITNGELKYIPFSIFVLFNLLDINSNDGTYNCIVKIEKRSKEYNFHLHCKSKKAAKNEISEHVYKALTEKTDNDLFNESIRNILSKNSINIDDLEIEIMEDKDEEEEEDNPIKLICLIKFKKFPNKYFLNMEPLTKNEINENFMEYLRKNDEFICNIENNKKKEKSEYKIEDYEKIHGIKCEFKDNDNIEVGKKSVKCRYEILGILLGEGKKKIHQNSDIQFLKVDAEKSAKAKALEKLKQLENSSLDEEKAFILYKNEINLKINKEIYYIAINEQETQYNSYIQNITQNFTSTSSKKEEKKYLNDINNIITEEMNKIKKEKKFNGSYLIKKINNYEVWNLINYEIILFIEFQIQYISYCKERIYNAICYKYKKVLDECMEDENFEKENKIRFRLKNGCTFSIYIGSSLYDKLLTKHIISFKGCLDIERKYIQFVILWSNLVLYQKFDDKKYRDYFNFLKEQERIFTTLALFSWDYTIKVMKEIDNKNKKNIYIYSFITLINVILNYISAEICWYEIENIKPPYLIDPISNRNLITSKNQFIWKAYKKYCEKIYNKDTKRVILFSDDNKENEYKIYFQPYIQDKESFNIEQVFFKVNYKENIITVKSSLYHIPKYSRNKEKLNVIFNSLQSYLLLNIYNSDNSIEIQNLNNAKDVLKFDDLNKRLTKELKYRIKAFFTNFIKEDKIKEKDPDELMEFRDYEKNILYFILGNNTNVSITIIVKFK</sequence>
<reference evidence="2 3" key="1">
    <citation type="submission" date="2016-08" db="EMBL/GenBank/DDBJ databases">
        <title>Genomes of anaerobic fungi encode conserved fungal cellulosomes for biomass hydrolysis.</title>
        <authorList>
            <consortium name="DOE Joint Genome Institute"/>
            <person name="Haitjema C.H."/>
            <person name="Gilmore S.P."/>
            <person name="Henske J.K."/>
            <person name="Solomon K.V."/>
            <person name="De Groot R."/>
            <person name="Kuo A."/>
            <person name="Mondo S.J."/>
            <person name="Salamov A.A."/>
            <person name="Labutti K."/>
            <person name="Zhao Z."/>
            <person name="Chiniquy J."/>
            <person name="Barry K."/>
            <person name="Brewer H.M."/>
            <person name="Purvine S.O."/>
            <person name="Wright A.T."/>
            <person name="Boxma B."/>
            <person name="Van Alen T."/>
            <person name="Hackstein J.H."/>
            <person name="Baker S.E."/>
            <person name="Grigoriev I.V."/>
            <person name="O'Malley M.A."/>
        </authorList>
    </citation>
    <scope>NUCLEOTIDE SEQUENCE [LARGE SCALE GENOMIC DNA]</scope>
    <source>
        <strain evidence="3">finn</strain>
    </source>
</reference>
<protein>
    <submittedName>
        <fullName evidence="2">Uncharacterized protein</fullName>
    </submittedName>
</protein>
<dbReference type="EMBL" id="MCFH01000010">
    <property type="protein sequence ID" value="ORX54735.1"/>
    <property type="molecule type" value="Genomic_DNA"/>
</dbReference>